<protein>
    <submittedName>
        <fullName evidence="1">Uncharacterized protein</fullName>
    </submittedName>
</protein>
<evidence type="ECO:0000313" key="2">
    <source>
        <dbReference type="Proteomes" id="UP000294933"/>
    </source>
</evidence>
<dbReference type="VEuPathDB" id="FungiDB:BD410DRAFT_276680"/>
<dbReference type="EMBL" id="ML170177">
    <property type="protein sequence ID" value="TDL22036.1"/>
    <property type="molecule type" value="Genomic_DNA"/>
</dbReference>
<organism evidence="1 2">
    <name type="scientific">Rickenella mellea</name>
    <dbReference type="NCBI Taxonomy" id="50990"/>
    <lineage>
        <taxon>Eukaryota</taxon>
        <taxon>Fungi</taxon>
        <taxon>Dikarya</taxon>
        <taxon>Basidiomycota</taxon>
        <taxon>Agaricomycotina</taxon>
        <taxon>Agaricomycetes</taxon>
        <taxon>Hymenochaetales</taxon>
        <taxon>Rickenellaceae</taxon>
        <taxon>Rickenella</taxon>
    </lineage>
</organism>
<proteinExistence type="predicted"/>
<sequence>MGPSSAPSKSNVDSMYHLSVDLDSDTGIFYVGNVLRYIAIFPPVVSLSRLLRPCSISILLPLTELLRKESSYPSIHTTK</sequence>
<reference evidence="1 2" key="1">
    <citation type="submission" date="2018-06" db="EMBL/GenBank/DDBJ databases">
        <title>A transcriptomic atlas of mushroom development highlights an independent origin of complex multicellularity.</title>
        <authorList>
            <consortium name="DOE Joint Genome Institute"/>
            <person name="Krizsan K."/>
            <person name="Almasi E."/>
            <person name="Merenyi Z."/>
            <person name="Sahu N."/>
            <person name="Viragh M."/>
            <person name="Koszo T."/>
            <person name="Mondo S."/>
            <person name="Kiss B."/>
            <person name="Balint B."/>
            <person name="Kues U."/>
            <person name="Barry K."/>
            <person name="Hegedus J.C."/>
            <person name="Henrissat B."/>
            <person name="Johnson J."/>
            <person name="Lipzen A."/>
            <person name="Ohm R."/>
            <person name="Nagy I."/>
            <person name="Pangilinan J."/>
            <person name="Yan J."/>
            <person name="Xiong Y."/>
            <person name="Grigoriev I.V."/>
            <person name="Hibbett D.S."/>
            <person name="Nagy L.G."/>
        </authorList>
    </citation>
    <scope>NUCLEOTIDE SEQUENCE [LARGE SCALE GENOMIC DNA]</scope>
    <source>
        <strain evidence="1 2">SZMC22713</strain>
    </source>
</reference>
<dbReference type="Proteomes" id="UP000294933">
    <property type="component" value="Unassembled WGS sequence"/>
</dbReference>
<accession>A0A4Y7Q422</accession>
<evidence type="ECO:0000313" key="1">
    <source>
        <dbReference type="EMBL" id="TDL22036.1"/>
    </source>
</evidence>
<keyword evidence="2" id="KW-1185">Reference proteome</keyword>
<dbReference type="AlphaFoldDB" id="A0A4Y7Q422"/>
<gene>
    <name evidence="1" type="ORF">BD410DRAFT_276680</name>
</gene>
<name>A0A4Y7Q422_9AGAM</name>